<dbReference type="EC" id="3.6.1.-" evidence="7"/>
<comment type="caution">
    <text evidence="9">The sequence shown here is derived from an EMBL/GenBank/DDBJ whole genome shotgun (WGS) entry which is preliminary data.</text>
</comment>
<sequence>MSVASTLAAQSGLASSYRTSLLRRLALFSTLPLTSYLPTIFPNQSQQGTALYQTPSTNPKRSAFRRHYSVQPHLNMDMADDAGPKDQGSLSFAVHPVARFAGVSKSVRRPKEFTCFSYDANHEFHHDDSSIRWYYPAEVGADLSAGFESFIKHDDTQDEHLVSLLRAIKGHEEKAGEKIDSQFVTWRGMMTKIMAAPFEWRDGFEMNATLHDVRAAWYKFETLSTLAQPWGATSRSDIENRPYEPVNNKAQYCSIVRTGLGSSSLCLGGEVDAIWDSKPKTPGAPINWVELKTSKTPRFPRDHEVFHEKLMKFWIQSFLLGVPRIVVGFRSPDGILESIEELETERIPQIAAQGERARWNANICVNFAAAFLEWLKETVTDEGVWRIARIAGEEKITVTRIESQGHGEILSEEFLNWRIKMMLNQTVGLVPKGP</sequence>
<feature type="domain" description="RAI1-like" evidence="8">
    <location>
        <begin position="218"/>
        <end position="414"/>
    </location>
</feature>
<dbReference type="Pfam" id="PF08652">
    <property type="entry name" value="RAI1"/>
    <property type="match status" value="2"/>
</dbReference>
<dbReference type="InterPro" id="IPR013961">
    <property type="entry name" value="RAI1"/>
</dbReference>
<evidence type="ECO:0000256" key="1">
    <source>
        <dbReference type="ARBA" id="ARBA00001968"/>
    </source>
</evidence>
<feature type="domain" description="RAI1-like" evidence="8">
    <location>
        <begin position="108"/>
        <end position="212"/>
    </location>
</feature>
<dbReference type="GO" id="GO:0004519">
    <property type="term" value="F:endonuclease activity"/>
    <property type="evidence" value="ECO:0007669"/>
    <property type="project" value="UniProtKB-KW"/>
</dbReference>
<reference evidence="9 10" key="1">
    <citation type="journal article" date="2024" name="IMA Fungus">
        <title>IMA Genome - F19 : A genome assembly and annotation guide to empower mycologists, including annotated draft genome sequences of Ceratocystis pirilliformis, Diaporthe australafricana, Fusarium ophioides, Paecilomyces lecythidis, and Sporothrix stenoceras.</title>
        <authorList>
            <person name="Aylward J."/>
            <person name="Wilson A.M."/>
            <person name="Visagie C.M."/>
            <person name="Spraker J."/>
            <person name="Barnes I."/>
            <person name="Buitendag C."/>
            <person name="Ceriani C."/>
            <person name="Del Mar Angel L."/>
            <person name="du Plessis D."/>
            <person name="Fuchs T."/>
            <person name="Gasser K."/>
            <person name="Kramer D."/>
            <person name="Li W."/>
            <person name="Munsamy K."/>
            <person name="Piso A."/>
            <person name="Price J.L."/>
            <person name="Sonnekus B."/>
            <person name="Thomas C."/>
            <person name="van der Nest A."/>
            <person name="van Dijk A."/>
            <person name="van Heerden A."/>
            <person name="van Vuuren N."/>
            <person name="Yilmaz N."/>
            <person name="Duong T.A."/>
            <person name="van der Merwe N.A."/>
            <person name="Wingfield M.J."/>
            <person name="Wingfield B.D."/>
        </authorList>
    </citation>
    <scope>NUCLEOTIDE SEQUENCE [LARGE SCALE GENOMIC DNA]</scope>
    <source>
        <strain evidence="9 10">CMW 12675</strain>
    </source>
</reference>
<keyword evidence="10" id="KW-1185">Reference proteome</keyword>
<evidence type="ECO:0000259" key="8">
    <source>
        <dbReference type="Pfam" id="PF08652"/>
    </source>
</evidence>
<keyword evidence="7" id="KW-0479">Metal-binding</keyword>
<comment type="function">
    <text evidence="5">Decapping enzyme for NAD-capped RNAs: specifically hydrolyzes the nicotinamide adenine dinucleotide (NAD) cap from a subset of RNAs by removing the entire NAD moiety from the 5'-end of an NAD-capped RNA. The NAD-cap is present at the 5'-end of some RNAs and snoRNAs. In contrast to the canonical 5'-end N7 methylguanosine (m7G) cap, the NAD cap promotes mRNA decay. Also acts as a non-canonical decapping enzyme that removes the entire cap structure of m7G capped or incompletely capped RNAs. Has decapping activity toward incomplete 5'-end m7G cap mRNAs such as unmethylated 5'-end-capped RNA (cap0), while it has no activity toward 2'-O-ribose methylated m7G cap (cap1). Also possesses RNA 5'-pyrophosphohydrolase activity by hydrolyzing the 5'-end triphosphate to release pyrophosphates. Stimulates exoribonuclease activity of Rat1, allowing it to degrade RNAs with stable secondary structure more effectively.</text>
</comment>
<protein>
    <recommendedName>
        <fullName evidence="7">Decapping nuclease</fullName>
        <ecNumber evidence="7">3.6.1.-</ecNumber>
    </recommendedName>
</protein>
<evidence type="ECO:0000256" key="6">
    <source>
        <dbReference type="ARBA" id="ARBA00048124"/>
    </source>
</evidence>
<dbReference type="PANTHER" id="PTHR12395:SF9">
    <property type="entry name" value="DECAPPING AND EXORIBONUCLEASE PROTEIN"/>
    <property type="match status" value="1"/>
</dbReference>
<comment type="catalytic activity">
    <reaction evidence="4">
        <text>a 5'-end triphospho-ribonucleoside in mRNA + H2O = a 5'-end phospho-ribonucleoside in mRNA + diphosphate + H(+)</text>
        <dbReference type="Rhea" id="RHEA:78683"/>
        <dbReference type="Rhea" id="RHEA-COMP:15692"/>
        <dbReference type="Rhea" id="RHEA-COMP:17164"/>
        <dbReference type="ChEBI" id="CHEBI:15377"/>
        <dbReference type="ChEBI" id="CHEBI:15378"/>
        <dbReference type="ChEBI" id="CHEBI:33019"/>
        <dbReference type="ChEBI" id="CHEBI:138282"/>
        <dbReference type="ChEBI" id="CHEBI:167618"/>
    </reaction>
    <physiologicalReaction direction="left-to-right" evidence="4">
        <dbReference type="Rhea" id="RHEA:78684"/>
    </physiologicalReaction>
</comment>
<evidence type="ECO:0000256" key="3">
    <source>
        <dbReference type="ARBA" id="ARBA00044676"/>
    </source>
</evidence>
<keyword evidence="7" id="KW-0694">RNA-binding</keyword>
<accession>A0ABR3YZK8</accession>
<evidence type="ECO:0000256" key="7">
    <source>
        <dbReference type="RuleBase" id="RU367113"/>
    </source>
</evidence>
<evidence type="ECO:0000256" key="2">
    <source>
        <dbReference type="ARBA" id="ARBA00006562"/>
    </source>
</evidence>
<evidence type="ECO:0000256" key="4">
    <source>
        <dbReference type="ARBA" id="ARBA00044692"/>
    </source>
</evidence>
<keyword evidence="7" id="KW-0547">Nucleotide-binding</keyword>
<comment type="catalytic activity">
    <reaction evidence="3">
        <text>a 5'-end (N(7)-methyl 5'-triphosphoguanosine)-ribonucleoside-ribonucleotide in mRNA + H2O = a (N(7)-methyl 5'-triphosphoguanosine)-nucleoside + a 5'-end phospho-ribonucleoside in mRNA + H(+)</text>
        <dbReference type="Rhea" id="RHEA:66928"/>
        <dbReference type="Rhea" id="RHEA-COMP:15692"/>
        <dbReference type="Rhea" id="RHEA-COMP:17313"/>
        <dbReference type="ChEBI" id="CHEBI:15377"/>
        <dbReference type="ChEBI" id="CHEBI:15378"/>
        <dbReference type="ChEBI" id="CHEBI:138282"/>
        <dbReference type="ChEBI" id="CHEBI:172876"/>
        <dbReference type="ChEBI" id="CHEBI:172877"/>
    </reaction>
    <physiologicalReaction direction="left-to-right" evidence="3">
        <dbReference type="Rhea" id="RHEA:66929"/>
    </physiologicalReaction>
</comment>
<comment type="subcellular location">
    <subcellularLocation>
        <location evidence="7">Nucleus</location>
    </subcellularLocation>
</comment>
<dbReference type="PANTHER" id="PTHR12395">
    <property type="entry name" value="DOM-3 RELATED"/>
    <property type="match status" value="1"/>
</dbReference>
<keyword evidence="7" id="KW-0540">Nuclease</keyword>
<name>A0ABR3YZK8_9PEZI</name>
<evidence type="ECO:0000256" key="5">
    <source>
        <dbReference type="ARBA" id="ARBA00046211"/>
    </source>
</evidence>
<keyword evidence="7" id="KW-0539">Nucleus</keyword>
<evidence type="ECO:0000313" key="9">
    <source>
        <dbReference type="EMBL" id="KAL1893399.1"/>
    </source>
</evidence>
<dbReference type="Proteomes" id="UP001583280">
    <property type="component" value="Unassembled WGS sequence"/>
</dbReference>
<dbReference type="InterPro" id="IPR039039">
    <property type="entry name" value="RAI1-like_fam"/>
</dbReference>
<evidence type="ECO:0000313" key="10">
    <source>
        <dbReference type="Proteomes" id="UP001583280"/>
    </source>
</evidence>
<proteinExistence type="inferred from homology"/>
<organism evidence="9 10">
    <name type="scientific">Ceratocystis pirilliformis</name>
    <dbReference type="NCBI Taxonomy" id="259994"/>
    <lineage>
        <taxon>Eukaryota</taxon>
        <taxon>Fungi</taxon>
        <taxon>Dikarya</taxon>
        <taxon>Ascomycota</taxon>
        <taxon>Pezizomycotina</taxon>
        <taxon>Sordariomycetes</taxon>
        <taxon>Hypocreomycetidae</taxon>
        <taxon>Microascales</taxon>
        <taxon>Ceratocystidaceae</taxon>
        <taxon>Ceratocystis</taxon>
    </lineage>
</organism>
<comment type="cofactor">
    <cofactor evidence="1 7">
        <name>a divalent metal cation</name>
        <dbReference type="ChEBI" id="CHEBI:60240"/>
    </cofactor>
</comment>
<comment type="similarity">
    <text evidence="2 7">Belongs to the DXO/Dom3Z family.</text>
</comment>
<comment type="catalytic activity">
    <reaction evidence="6">
        <text>a 5'-end NAD(+)-phospho-ribonucleoside in mRNA + H2O = a 5'-end phospho-ribonucleoside in mRNA + NAD(+) + H(+)</text>
        <dbReference type="Rhea" id="RHEA:60880"/>
        <dbReference type="Rhea" id="RHEA-COMP:15692"/>
        <dbReference type="Rhea" id="RHEA-COMP:15698"/>
        <dbReference type="ChEBI" id="CHEBI:15377"/>
        <dbReference type="ChEBI" id="CHEBI:15378"/>
        <dbReference type="ChEBI" id="CHEBI:57540"/>
        <dbReference type="ChEBI" id="CHEBI:138282"/>
        <dbReference type="ChEBI" id="CHEBI:144029"/>
    </reaction>
    <physiologicalReaction direction="left-to-right" evidence="6">
        <dbReference type="Rhea" id="RHEA:60881"/>
    </physiologicalReaction>
</comment>
<keyword evidence="7" id="KW-0378">Hydrolase</keyword>
<gene>
    <name evidence="9" type="primary">RAI1</name>
    <name evidence="9" type="ORF">Cpir12675_004137</name>
</gene>
<keyword evidence="9" id="KW-0255">Endonuclease</keyword>
<dbReference type="EMBL" id="JAWDJO010000111">
    <property type="protein sequence ID" value="KAL1893399.1"/>
    <property type="molecule type" value="Genomic_DNA"/>
</dbReference>